<protein>
    <recommendedName>
        <fullName evidence="5">Toprim domain-containing protein</fullName>
    </recommendedName>
</protein>
<evidence type="ECO:0008006" key="5">
    <source>
        <dbReference type="Google" id="ProtNLM"/>
    </source>
</evidence>
<proteinExistence type="predicted"/>
<reference evidence="3 4" key="1">
    <citation type="journal article" date="2006" name="Int. J. Syst. Evol. Microbiol.">
        <title>Chryseobacterium hispanicum sp. nov., isolated from the drinking water distribution system of Sevilla, Spain.</title>
        <authorList>
            <person name="Gallego V."/>
            <person name="Garcia M.T."/>
            <person name="Ventosa A."/>
        </authorList>
    </citation>
    <scope>NUCLEOTIDE SEQUENCE [LARGE SCALE GENOMIC DNA]</scope>
    <source>
        <strain evidence="3 4">KCTC 22104</strain>
    </source>
</reference>
<dbReference type="Pfam" id="PF19898">
    <property type="entry name" value="DUF6371"/>
    <property type="match status" value="1"/>
</dbReference>
<dbReference type="OrthoDB" id="1068350at2"/>
<gene>
    <name evidence="3" type="ORF">DRF58_15675</name>
</gene>
<evidence type="ECO:0000259" key="1">
    <source>
        <dbReference type="Pfam" id="PF19898"/>
    </source>
</evidence>
<keyword evidence="4" id="KW-1185">Reference proteome</keyword>
<evidence type="ECO:0000313" key="4">
    <source>
        <dbReference type="Proteomes" id="UP000256326"/>
    </source>
</evidence>
<dbReference type="Pfam" id="PF21957">
    <property type="entry name" value="Zn_ribbon_16"/>
    <property type="match status" value="1"/>
</dbReference>
<evidence type="ECO:0000313" key="3">
    <source>
        <dbReference type="EMBL" id="REC67000.1"/>
    </source>
</evidence>
<dbReference type="EMBL" id="QNUG01000048">
    <property type="protein sequence ID" value="REC67000.1"/>
    <property type="molecule type" value="Genomic_DNA"/>
</dbReference>
<dbReference type="AlphaFoldDB" id="A0A3D9CMP5"/>
<feature type="domain" description="Zinc beta-ribbon finger putative" evidence="2">
    <location>
        <begin position="7"/>
        <end position="63"/>
    </location>
</feature>
<accession>A0A3D9CMP5</accession>
<feature type="domain" description="DUF6371" evidence="1">
    <location>
        <begin position="97"/>
        <end position="244"/>
    </location>
</feature>
<dbReference type="InterPro" id="IPR045951">
    <property type="entry name" value="DUF6371"/>
</dbReference>
<name>A0A3D9CMP5_9FLAO</name>
<dbReference type="RefSeq" id="WP_116036767.1">
    <property type="nucleotide sequence ID" value="NZ_JBHLVV010000044.1"/>
</dbReference>
<evidence type="ECO:0000259" key="2">
    <source>
        <dbReference type="Pfam" id="PF21957"/>
    </source>
</evidence>
<sequence length="304" mass="35428">MQRVNKYRFILDSSSKKYKCPNCGKFSLVIFIDSETGELMENYGRCDRESKCGFFYHPSKDGFQNCTNSKVLNFSTHDFFPSFHKNGLVEFSMKNENNFLKYLSSLFGTSIANSIREKYKIGTLSEFNYGTVFWQIDEQKKVRAGKVIQYFETGKRTKNITWMHQILKKKNEISDFNLSQCLFGLHLTQEEKISIIALVESEKTACIMSVIFPDFLWLSCGAKGEFKLTKLEPIKHRKIIAYPDCEIQKNGSTTYQEWKRKATEFNRLGFDIYVSDLLEKEANSAQKTYGIDIADFFMKEINRD</sequence>
<dbReference type="Proteomes" id="UP000256326">
    <property type="component" value="Unassembled WGS sequence"/>
</dbReference>
<dbReference type="InterPro" id="IPR047731">
    <property type="entry name" value="Zinc_ribbon_put"/>
</dbReference>
<comment type="caution">
    <text evidence="3">The sequence shown here is derived from an EMBL/GenBank/DDBJ whole genome shotgun (WGS) entry which is preliminary data.</text>
</comment>
<organism evidence="3 4">
    <name type="scientific">Epilithonimonas hispanica</name>
    <dbReference type="NCBI Taxonomy" id="358687"/>
    <lineage>
        <taxon>Bacteria</taxon>
        <taxon>Pseudomonadati</taxon>
        <taxon>Bacteroidota</taxon>
        <taxon>Flavobacteriia</taxon>
        <taxon>Flavobacteriales</taxon>
        <taxon>Weeksellaceae</taxon>
        <taxon>Chryseobacterium group</taxon>
        <taxon>Epilithonimonas</taxon>
    </lineage>
</organism>
<dbReference type="NCBIfam" id="NF040506">
    <property type="entry name" value="PG0870_Nterm"/>
    <property type="match status" value="1"/>
</dbReference>